<evidence type="ECO:0000256" key="1">
    <source>
        <dbReference type="SAM" id="MobiDB-lite"/>
    </source>
</evidence>
<dbReference type="AlphaFoldDB" id="K1VWY2"/>
<sequence length="378" mass="42338">MPATQLTASKKRKPAYNAGVKQMQRLRKTHAKHHFLSVKCDSAFDTVVIWSAVGPRAVPTSEEQAERFSSLVFQHFLKGDLYLECEGRQSSFVDPDTGAKQMVYWVPTLIPQGFSSSDPFNVSDNGSTEAGTSAAAENAGSFPFLPTPSDGAEDINKGNNKNDNKKKRKFWQFDDDVEDEQNKEQDKEGPEDDELDAEIVETSTAFPDVKILNNTAYHAAPKRRRVDDIGHPTDHVSYHPTGDEQQDTRCRRCKLYGQRCLHGSITGDHTHPTSCVGCASVKAECIFEHDNANPAVHGGRPVFYNAEKTYEGFLNDRNREMFDDFLHRFISIGIRDNQWRLEALDCFDGIKSQAGSLVGAVYFGRDGELNAEIYEDDE</sequence>
<dbReference type="HOGENOM" id="CLU_731946_0_0_1"/>
<dbReference type="Proteomes" id="UP000006757">
    <property type="component" value="Unassembled WGS sequence"/>
</dbReference>
<proteinExistence type="predicted"/>
<feature type="compositionally biased region" description="Polar residues" evidence="1">
    <location>
        <begin position="120"/>
        <end position="131"/>
    </location>
</feature>
<accession>K1VWY2</accession>
<organism evidence="2 3">
    <name type="scientific">Trichosporon asahii var. asahii (strain CBS 8904)</name>
    <name type="common">Yeast</name>
    <dbReference type="NCBI Taxonomy" id="1220162"/>
    <lineage>
        <taxon>Eukaryota</taxon>
        <taxon>Fungi</taxon>
        <taxon>Dikarya</taxon>
        <taxon>Basidiomycota</taxon>
        <taxon>Agaricomycotina</taxon>
        <taxon>Tremellomycetes</taxon>
        <taxon>Trichosporonales</taxon>
        <taxon>Trichosporonaceae</taxon>
        <taxon>Trichosporon</taxon>
    </lineage>
</organism>
<evidence type="ECO:0000313" key="2">
    <source>
        <dbReference type="EMBL" id="EKD05021.1"/>
    </source>
</evidence>
<name>K1VWY2_TRIAC</name>
<comment type="caution">
    <text evidence="2">The sequence shown here is derived from an EMBL/GenBank/DDBJ whole genome shotgun (WGS) entry which is preliminary data.</text>
</comment>
<gene>
    <name evidence="2" type="ORF">A1Q2_00670</name>
</gene>
<feature type="region of interest" description="Disordered" evidence="1">
    <location>
        <begin position="120"/>
        <end position="194"/>
    </location>
</feature>
<protein>
    <submittedName>
        <fullName evidence="2">Uncharacterized protein</fullName>
    </submittedName>
</protein>
<evidence type="ECO:0000313" key="3">
    <source>
        <dbReference type="Proteomes" id="UP000006757"/>
    </source>
</evidence>
<feature type="compositionally biased region" description="Basic and acidic residues" evidence="1">
    <location>
        <begin position="154"/>
        <end position="163"/>
    </location>
</feature>
<reference evidence="2 3" key="1">
    <citation type="journal article" date="2012" name="Eukaryot. Cell">
        <title>Genome sequence of the Trichosporon asahii environmental strain CBS 8904.</title>
        <authorList>
            <person name="Yang R.Y."/>
            <person name="Li H.T."/>
            <person name="Zhu H."/>
            <person name="Zhou G.P."/>
            <person name="Wang M."/>
            <person name="Wang L."/>
        </authorList>
    </citation>
    <scope>NUCLEOTIDE SEQUENCE [LARGE SCALE GENOMIC DNA]</scope>
    <source>
        <strain evidence="2 3">CBS 8904</strain>
    </source>
</reference>
<keyword evidence="3" id="KW-1185">Reference proteome</keyword>
<dbReference type="InParanoid" id="K1VWY2"/>
<dbReference type="EMBL" id="AMBO01000159">
    <property type="protein sequence ID" value="EKD05021.1"/>
    <property type="molecule type" value="Genomic_DNA"/>
</dbReference>